<dbReference type="Gene3D" id="1.10.238.20">
    <property type="entry name" value="Pheromone/general odorant binding protein domain"/>
    <property type="match status" value="2"/>
</dbReference>
<dbReference type="CDD" id="cd23992">
    <property type="entry name" value="PBP_GOBP"/>
    <property type="match status" value="2"/>
</dbReference>
<evidence type="ECO:0000313" key="10">
    <source>
        <dbReference type="Proteomes" id="UP000030765"/>
    </source>
</evidence>
<feature type="chain" id="PRO_5001783664" evidence="7">
    <location>
        <begin position="18"/>
        <end position="414"/>
    </location>
</feature>
<dbReference type="GO" id="GO:0005615">
    <property type="term" value="C:extracellular space"/>
    <property type="evidence" value="ECO:0007669"/>
    <property type="project" value="TreeGrafter"/>
</dbReference>
<keyword evidence="10" id="KW-1185">Reference proteome</keyword>
<keyword evidence="5" id="KW-1015">Disulfide bond</keyword>
<organism evidence="8">
    <name type="scientific">Anopheles sinensis</name>
    <name type="common">Mosquito</name>
    <dbReference type="NCBI Taxonomy" id="74873"/>
    <lineage>
        <taxon>Eukaryota</taxon>
        <taxon>Metazoa</taxon>
        <taxon>Ecdysozoa</taxon>
        <taxon>Arthropoda</taxon>
        <taxon>Hexapoda</taxon>
        <taxon>Insecta</taxon>
        <taxon>Pterygota</taxon>
        <taxon>Neoptera</taxon>
        <taxon>Endopterygota</taxon>
        <taxon>Diptera</taxon>
        <taxon>Nematocera</taxon>
        <taxon>Culicoidea</taxon>
        <taxon>Culicidae</taxon>
        <taxon>Anophelinae</taxon>
        <taxon>Anopheles</taxon>
    </lineage>
</organism>
<evidence type="ECO:0000256" key="2">
    <source>
        <dbReference type="ARBA" id="ARBA00008098"/>
    </source>
</evidence>
<dbReference type="STRING" id="74873.A0A084VQ63"/>
<gene>
    <name evidence="8" type="ORF">ZHAS_00007640</name>
</gene>
<dbReference type="InterPro" id="IPR036728">
    <property type="entry name" value="PBP_GOBP_sf"/>
</dbReference>
<dbReference type="SMART" id="SM00708">
    <property type="entry name" value="PhBP"/>
    <property type="match status" value="2"/>
</dbReference>
<evidence type="ECO:0000256" key="6">
    <source>
        <dbReference type="SAM" id="MobiDB-lite"/>
    </source>
</evidence>
<feature type="region of interest" description="Disordered" evidence="6">
    <location>
        <begin position="359"/>
        <end position="414"/>
    </location>
</feature>
<reference evidence="8 10" key="1">
    <citation type="journal article" date="2014" name="BMC Genomics">
        <title>Genome sequence of Anopheles sinensis provides insight into genetics basis of mosquito competence for malaria parasites.</title>
        <authorList>
            <person name="Zhou D."/>
            <person name="Zhang D."/>
            <person name="Ding G."/>
            <person name="Shi L."/>
            <person name="Hou Q."/>
            <person name="Ye Y."/>
            <person name="Xu Y."/>
            <person name="Zhou H."/>
            <person name="Xiong C."/>
            <person name="Li S."/>
            <person name="Yu J."/>
            <person name="Hong S."/>
            <person name="Yu X."/>
            <person name="Zou P."/>
            <person name="Chen C."/>
            <person name="Chang X."/>
            <person name="Wang W."/>
            <person name="Lv Y."/>
            <person name="Sun Y."/>
            <person name="Ma L."/>
            <person name="Shen B."/>
            <person name="Zhu C."/>
        </authorList>
    </citation>
    <scope>NUCLEOTIDE SEQUENCE [LARGE SCALE GENOMIC DNA]</scope>
</reference>
<accession>A0A084VQ63</accession>
<protein>
    <submittedName>
        <fullName evidence="8">AGAP000580-PA-like protein</fullName>
    </submittedName>
</protein>
<feature type="signal peptide" evidence="7">
    <location>
        <begin position="1"/>
        <end position="17"/>
    </location>
</feature>
<dbReference type="OMA" id="HAVELCY"/>
<proteinExistence type="inferred from homology"/>
<dbReference type="EMBL" id="KE525003">
    <property type="protein sequence ID" value="KFB40107.1"/>
    <property type="molecule type" value="Genomic_DNA"/>
</dbReference>
<dbReference type="Proteomes" id="UP000030765">
    <property type="component" value="Unassembled WGS sequence"/>
</dbReference>
<evidence type="ECO:0000313" key="8">
    <source>
        <dbReference type="EMBL" id="KFB40107.1"/>
    </source>
</evidence>
<dbReference type="SUPFAM" id="SSF47565">
    <property type="entry name" value="Insect pheromone/odorant-binding proteins"/>
    <property type="match status" value="2"/>
</dbReference>
<comment type="similarity">
    <text evidence="2">Belongs to the PBP/GOBP family.</text>
</comment>
<evidence type="ECO:0000256" key="3">
    <source>
        <dbReference type="ARBA" id="ARBA00022525"/>
    </source>
</evidence>
<feature type="compositionally biased region" description="Low complexity" evidence="6">
    <location>
        <begin position="390"/>
        <end position="404"/>
    </location>
</feature>
<evidence type="ECO:0000313" key="9">
    <source>
        <dbReference type="EnsemblMetazoa" id="ASIC007640-PA"/>
    </source>
</evidence>
<dbReference type="OrthoDB" id="7744479at2759"/>
<dbReference type="GO" id="GO:0007608">
    <property type="term" value="P:sensory perception of smell"/>
    <property type="evidence" value="ECO:0007669"/>
    <property type="project" value="TreeGrafter"/>
</dbReference>
<feature type="compositionally biased region" description="Polar residues" evidence="6">
    <location>
        <begin position="405"/>
        <end position="414"/>
    </location>
</feature>
<dbReference type="Pfam" id="PF01395">
    <property type="entry name" value="PBP_GOBP"/>
    <property type="match status" value="2"/>
</dbReference>
<keyword evidence="3" id="KW-0964">Secreted</keyword>
<comment type="subcellular location">
    <subcellularLocation>
        <location evidence="1">Secreted</location>
    </subcellularLocation>
</comment>
<dbReference type="PANTHER" id="PTHR11857:SF46">
    <property type="entry name" value="GENERAL ODORANT-BINDING PROTEIN 99A-RELATED"/>
    <property type="match status" value="1"/>
</dbReference>
<dbReference type="InterPro" id="IPR006170">
    <property type="entry name" value="PBP/GOBP"/>
</dbReference>
<sequence length="414" mass="45462">MCIILLLLLPFAPWSLGDPSTGHGYDTKSFTQAYLECLQYLNISSQPMLEYDASALSNASGNCLLRCIGLNLRWWDDQTGLLERPLLQFFRQLPDTETLSQARACVAKLDNPTVEPCAGAYSSFRCYSDVLGEVVAYPEYVVPSREEAGQIIRHCVLVLQVPPEQIANYMAAGSFLHDDKGTSVLRCVVTRLGLYSDAAGVLVDRLRLLLSPASSMSDAEVRLAKQCEANVRHSHADACYIAAYSVETCYGRQAFAELWAAMADEYGPAGMHLALEESAQSTNNSNDQVFVQDNEDEYATMNETQLVVEELPDNTYQSKLDDPQADDSNSRQVFFYPARKGVYKSVVYVDSPLKPGVYVVPDRNGDDSADNTSLSAQDAGSDEHIVPAVSSPTEQTPQQQPSTQADETSQDQAA</sequence>
<reference evidence="9" key="2">
    <citation type="submission" date="2020-05" db="UniProtKB">
        <authorList>
            <consortium name="EnsemblMetazoa"/>
        </authorList>
    </citation>
    <scope>IDENTIFICATION</scope>
</reference>
<dbReference type="EMBL" id="ATLV01015141">
    <property type="status" value="NOT_ANNOTATED_CDS"/>
    <property type="molecule type" value="Genomic_DNA"/>
</dbReference>
<dbReference type="VEuPathDB" id="VectorBase:ASIS000604"/>
<dbReference type="EnsemblMetazoa" id="ASIC007640-RA">
    <property type="protein sequence ID" value="ASIC007640-PA"/>
    <property type="gene ID" value="ASIC007640"/>
</dbReference>
<dbReference type="AlphaFoldDB" id="A0A084VQ63"/>
<keyword evidence="4 7" id="KW-0732">Signal</keyword>
<dbReference type="GO" id="GO:0005549">
    <property type="term" value="F:odorant binding"/>
    <property type="evidence" value="ECO:0007669"/>
    <property type="project" value="InterPro"/>
</dbReference>
<evidence type="ECO:0000256" key="7">
    <source>
        <dbReference type="SAM" id="SignalP"/>
    </source>
</evidence>
<dbReference type="PANTHER" id="PTHR11857">
    <property type="entry name" value="ODORANT BINDING PROTEIN-RELATED"/>
    <property type="match status" value="1"/>
</dbReference>
<name>A0A084VQ63_ANOSI</name>
<evidence type="ECO:0000256" key="1">
    <source>
        <dbReference type="ARBA" id="ARBA00004613"/>
    </source>
</evidence>
<dbReference type="VEuPathDB" id="VectorBase:ASIC007640"/>
<evidence type="ECO:0000256" key="4">
    <source>
        <dbReference type="ARBA" id="ARBA00022729"/>
    </source>
</evidence>
<evidence type="ECO:0000256" key="5">
    <source>
        <dbReference type="ARBA" id="ARBA00023157"/>
    </source>
</evidence>